<dbReference type="InterPro" id="IPR005312">
    <property type="entry name" value="DUF1759"/>
</dbReference>
<dbReference type="Pfam" id="PF03564">
    <property type="entry name" value="DUF1759"/>
    <property type="match status" value="1"/>
</dbReference>
<reference evidence="8" key="1">
    <citation type="journal article" date="2015" name="Proc. Natl. Acad. Sci. U.S.A.">
        <title>Genome sequence of the Asian Tiger mosquito, Aedes albopictus, reveals insights into its biology, genetics, and evolution.</title>
        <authorList>
            <person name="Chen X.G."/>
            <person name="Jiang X."/>
            <person name="Gu J."/>
            <person name="Xu M."/>
            <person name="Wu Y."/>
            <person name="Deng Y."/>
            <person name="Zhang C."/>
            <person name="Bonizzoni M."/>
            <person name="Dermauw W."/>
            <person name="Vontas J."/>
            <person name="Armbruster P."/>
            <person name="Huang X."/>
            <person name="Yang Y."/>
            <person name="Zhang H."/>
            <person name="He W."/>
            <person name="Peng H."/>
            <person name="Liu Y."/>
            <person name="Wu K."/>
            <person name="Chen J."/>
            <person name="Lirakis M."/>
            <person name="Topalis P."/>
            <person name="Van Leeuwen T."/>
            <person name="Hall A.B."/>
            <person name="Jiang X."/>
            <person name="Thorpe C."/>
            <person name="Mueller R.L."/>
            <person name="Sun C."/>
            <person name="Waterhouse R.M."/>
            <person name="Yan G."/>
            <person name="Tu Z.J."/>
            <person name="Fang X."/>
            <person name="James A.A."/>
        </authorList>
    </citation>
    <scope>NUCLEOTIDE SEQUENCE [LARGE SCALE GENOMIC DNA]</scope>
    <source>
        <strain evidence="8">Foshan</strain>
    </source>
</reference>
<evidence type="ECO:0000256" key="5">
    <source>
        <dbReference type="SAM" id="MobiDB-lite"/>
    </source>
</evidence>
<dbReference type="RefSeq" id="XP_062712472.1">
    <property type="nucleotide sequence ID" value="XM_062856488.1"/>
</dbReference>
<organism evidence="7 8">
    <name type="scientific">Aedes albopictus</name>
    <name type="common">Asian tiger mosquito</name>
    <name type="synonym">Stegomyia albopicta</name>
    <dbReference type="NCBI Taxonomy" id="7160"/>
    <lineage>
        <taxon>Eukaryota</taxon>
        <taxon>Metazoa</taxon>
        <taxon>Ecdysozoa</taxon>
        <taxon>Arthropoda</taxon>
        <taxon>Hexapoda</taxon>
        <taxon>Insecta</taxon>
        <taxon>Pterygota</taxon>
        <taxon>Neoptera</taxon>
        <taxon>Endopterygota</taxon>
        <taxon>Diptera</taxon>
        <taxon>Nematocera</taxon>
        <taxon>Culicoidea</taxon>
        <taxon>Culicidae</taxon>
        <taxon>Culicinae</taxon>
        <taxon>Aedini</taxon>
        <taxon>Aedes</taxon>
        <taxon>Stegomyia</taxon>
    </lineage>
</organism>
<dbReference type="Gene3D" id="3.30.40.10">
    <property type="entry name" value="Zinc/RING finger domain, C3HC4 (zinc finger)"/>
    <property type="match status" value="1"/>
</dbReference>
<feature type="region of interest" description="Disordered" evidence="5">
    <location>
        <begin position="317"/>
        <end position="398"/>
    </location>
</feature>
<dbReference type="EnsemblMetazoa" id="AALFPA23_005512.R7042">
    <property type="protein sequence ID" value="AALFPA23_005512.P7042"/>
    <property type="gene ID" value="AALFPA23_005512"/>
</dbReference>
<sequence length="883" mass="97348">MMSGKSSKTGSGKNSSAGTFNNHREGGTSVTGAAAVIPTRVTVPTTAASSPGNISIVAASAAAVATSEAMGITNLGVGALRTAAVAVNSSTDLVKAGSPLPTTQVNADVANKLSSKGAIPKQTALIAEQGKRASLSNLRGKVVVRRNPFRRARPNRYRSCELCADSDNSRMVQCDGCERWFHFTCVEVTEGIAEISWVCPVCPAAQYETEQLIPPKDVRAVLQADNPPPMDNGETKSCGKKSSKRSEKRKLNLRLQKLEEQKKLEQKFLEEKFKILEECEGDSETDFDDEDLEKMSNISQWIRDTEGGEAVQDSGVVEEDLQEEDRHPSVPTEQSVLVEQRQPGQPHFSQGGQRNTFHIPDFAPEQRSTPQTQPAIRATNPASQCFPIPSARPQSITRPRLTGPALQAEPIPAEETVCILNRSQLAARQAVSKDLPEFEGNPEDWPLFFCMYTSSTKMCGFSNEENMLRLRKCLKGKALDAVKSRLLHPSNVSGVLSTLKMLYGRPEAIVQAGIRKIRSLPAPEIDRLESLVNFALTVENLVATIEACGVQDFVYNASLKFELVERLPPTLRLDWAKYTRGNSAPNLLDFSSWLYSMAEDASAVMQTCSTAPRSRSNKGDAFVNVHSESTKNSRDRTREPFKECFVCKGSCPVITKCKRFGELSYESKWSVIREAKLCRKCLRKHNGTCRQQNKCGINGCTYLHHPLLHNEKTGSEHGAVAATNSSCNIHQTQTSDVLFRIIPIVLHGPAKTVRTYAFIDDGSELTLMEKSLALELGLQGSQMALCLKWTGDTSRMENDSQKVEVAISSARNTSQRHKLEDVRTVQQLKLRPQTLIASEMQRRYSHLVGIPFDSYIDVCPRILIGLDNAQLGHALKKSRRQVI</sequence>
<keyword evidence="3" id="KW-0862">Zinc</keyword>
<feature type="compositionally biased region" description="Polar residues" evidence="5">
    <location>
        <begin position="347"/>
        <end position="356"/>
    </location>
</feature>
<keyword evidence="8" id="KW-1185">Reference proteome</keyword>
<dbReference type="SUPFAM" id="SSF57903">
    <property type="entry name" value="FYVE/PHD zinc finger"/>
    <property type="match status" value="1"/>
</dbReference>
<evidence type="ECO:0000256" key="2">
    <source>
        <dbReference type="ARBA" id="ARBA00022771"/>
    </source>
</evidence>
<dbReference type="PROSITE" id="PS50016">
    <property type="entry name" value="ZF_PHD_2"/>
    <property type="match status" value="1"/>
</dbReference>
<protein>
    <recommendedName>
        <fullName evidence="6">PHD-type domain-containing protein</fullName>
    </recommendedName>
</protein>
<dbReference type="PANTHER" id="PTHR47331:SF5">
    <property type="entry name" value="RIBONUCLEASE H"/>
    <property type="match status" value="1"/>
</dbReference>
<feature type="compositionally biased region" description="Low complexity" evidence="5">
    <location>
        <begin position="1"/>
        <end position="16"/>
    </location>
</feature>
<dbReference type="InterPro" id="IPR019787">
    <property type="entry name" value="Znf_PHD-finger"/>
</dbReference>
<keyword evidence="2 4" id="KW-0863">Zinc-finger</keyword>
<dbReference type="InterPro" id="IPR013083">
    <property type="entry name" value="Znf_RING/FYVE/PHD"/>
</dbReference>
<evidence type="ECO:0000313" key="8">
    <source>
        <dbReference type="Proteomes" id="UP000069940"/>
    </source>
</evidence>
<reference evidence="7" key="2">
    <citation type="submission" date="2025-05" db="UniProtKB">
        <authorList>
            <consortium name="EnsemblMetazoa"/>
        </authorList>
    </citation>
    <scope>IDENTIFICATION</scope>
    <source>
        <strain evidence="7">Foshan</strain>
    </source>
</reference>
<dbReference type="PANTHER" id="PTHR47331">
    <property type="entry name" value="PHD-TYPE DOMAIN-CONTAINING PROTEIN"/>
    <property type="match status" value="1"/>
</dbReference>
<evidence type="ECO:0000256" key="4">
    <source>
        <dbReference type="PROSITE-ProRule" id="PRU00146"/>
    </source>
</evidence>
<dbReference type="EnsemblMetazoa" id="AALFPA23_005512.R7043">
    <property type="protein sequence ID" value="AALFPA23_005512.P7043"/>
    <property type="gene ID" value="AALFPA23_005512"/>
</dbReference>
<name>A0ABM1Y429_AEDAL</name>
<evidence type="ECO:0000259" key="6">
    <source>
        <dbReference type="PROSITE" id="PS50016"/>
    </source>
</evidence>
<dbReference type="InterPro" id="IPR001965">
    <property type="entry name" value="Znf_PHD"/>
</dbReference>
<proteinExistence type="predicted"/>
<feature type="region of interest" description="Disordered" evidence="5">
    <location>
        <begin position="1"/>
        <end position="33"/>
    </location>
</feature>
<dbReference type="PROSITE" id="PS01359">
    <property type="entry name" value="ZF_PHD_1"/>
    <property type="match status" value="1"/>
</dbReference>
<dbReference type="RefSeq" id="XP_062712471.1">
    <property type="nucleotide sequence ID" value="XM_062856487.1"/>
</dbReference>
<dbReference type="CDD" id="cd15489">
    <property type="entry name" value="PHD_SF"/>
    <property type="match status" value="1"/>
</dbReference>
<feature type="compositionally biased region" description="Basic residues" evidence="5">
    <location>
        <begin position="238"/>
        <end position="249"/>
    </location>
</feature>
<accession>A0ABM1Y429</accession>
<evidence type="ECO:0000256" key="1">
    <source>
        <dbReference type="ARBA" id="ARBA00022723"/>
    </source>
</evidence>
<dbReference type="InterPro" id="IPR011011">
    <property type="entry name" value="Znf_FYVE_PHD"/>
</dbReference>
<dbReference type="SMART" id="SM00249">
    <property type="entry name" value="PHD"/>
    <property type="match status" value="1"/>
</dbReference>
<dbReference type="GeneID" id="115267346"/>
<feature type="domain" description="PHD-type" evidence="6">
    <location>
        <begin position="157"/>
        <end position="205"/>
    </location>
</feature>
<evidence type="ECO:0000256" key="3">
    <source>
        <dbReference type="ARBA" id="ARBA00022833"/>
    </source>
</evidence>
<dbReference type="Pfam" id="PF00628">
    <property type="entry name" value="PHD"/>
    <property type="match status" value="1"/>
</dbReference>
<keyword evidence="1" id="KW-0479">Metal-binding</keyword>
<dbReference type="Proteomes" id="UP000069940">
    <property type="component" value="Unassembled WGS sequence"/>
</dbReference>
<feature type="region of interest" description="Disordered" evidence="5">
    <location>
        <begin position="222"/>
        <end position="249"/>
    </location>
</feature>
<evidence type="ECO:0000313" key="7">
    <source>
        <dbReference type="EnsemblMetazoa" id="AALFPA23_005512.P7042"/>
    </source>
</evidence>
<dbReference type="InterPro" id="IPR019786">
    <property type="entry name" value="Zinc_finger_PHD-type_CS"/>
</dbReference>